<dbReference type="GO" id="GO:0110001">
    <property type="term" value="C:toxin-antitoxin complex"/>
    <property type="evidence" value="ECO:0007669"/>
    <property type="project" value="InterPro"/>
</dbReference>
<evidence type="ECO:0000256" key="4">
    <source>
        <dbReference type="ARBA" id="ARBA00022741"/>
    </source>
</evidence>
<sequence>MSKRSDRELLSDMLESIRRVEMYIEQVSYQEFVNDLKTQDAVIRALEILGEASKGISPKIKERFPDVPWRFMAGMRDKLIHEYFGVNLDIVWEVATDSLPEVFLQIEYILSNEVGL</sequence>
<protein>
    <submittedName>
        <fullName evidence="6">DUF86 domain-containing protein</fullName>
    </submittedName>
</protein>
<dbReference type="AlphaFoldDB" id="A0A926URH2"/>
<evidence type="ECO:0000313" key="6">
    <source>
        <dbReference type="EMBL" id="MBD2148947.1"/>
    </source>
</evidence>
<keyword evidence="1" id="KW-0597">Phosphoprotein</keyword>
<dbReference type="EMBL" id="JACJPY010000004">
    <property type="protein sequence ID" value="MBD2148947.1"/>
    <property type="molecule type" value="Genomic_DNA"/>
</dbReference>
<evidence type="ECO:0000256" key="5">
    <source>
        <dbReference type="ARBA" id="ARBA00022801"/>
    </source>
</evidence>
<dbReference type="GO" id="GO:0000166">
    <property type="term" value="F:nucleotide binding"/>
    <property type="evidence" value="ECO:0007669"/>
    <property type="project" value="UniProtKB-KW"/>
</dbReference>
<reference evidence="6" key="1">
    <citation type="journal article" date="2015" name="ISME J.">
        <title>Draft Genome Sequence of Streptomyces incarnatus NRRL8089, which Produces the Nucleoside Antibiotic Sinefungin.</title>
        <authorList>
            <person name="Oshima K."/>
            <person name="Hattori M."/>
            <person name="Shimizu H."/>
            <person name="Fukuda K."/>
            <person name="Nemoto M."/>
            <person name="Inagaki K."/>
            <person name="Tamura T."/>
        </authorList>
    </citation>
    <scope>NUCLEOTIDE SEQUENCE</scope>
    <source>
        <strain evidence="6">FACHB-1277</strain>
    </source>
</reference>
<evidence type="ECO:0000256" key="1">
    <source>
        <dbReference type="ARBA" id="ARBA00022553"/>
    </source>
</evidence>
<keyword evidence="5" id="KW-0378">Hydrolase</keyword>
<dbReference type="PANTHER" id="PTHR34139">
    <property type="entry name" value="UPF0331 PROTEIN MJ0127"/>
    <property type="match status" value="1"/>
</dbReference>
<keyword evidence="7" id="KW-1185">Reference proteome</keyword>
<dbReference type="GO" id="GO:0004540">
    <property type="term" value="F:RNA nuclease activity"/>
    <property type="evidence" value="ECO:0007669"/>
    <property type="project" value="InterPro"/>
</dbReference>
<dbReference type="InterPro" id="IPR008201">
    <property type="entry name" value="HepT-like"/>
</dbReference>
<dbReference type="InterPro" id="IPR051813">
    <property type="entry name" value="HepT_RNase_toxin"/>
</dbReference>
<gene>
    <name evidence="6" type="ORF">H6F44_02210</name>
</gene>
<keyword evidence="2" id="KW-1277">Toxin-antitoxin system</keyword>
<dbReference type="Pfam" id="PF01934">
    <property type="entry name" value="HepT-like"/>
    <property type="match status" value="1"/>
</dbReference>
<keyword evidence="3" id="KW-0540">Nuclease</keyword>
<comment type="caution">
    <text evidence="6">The sequence shown here is derived from an EMBL/GenBank/DDBJ whole genome shotgun (WGS) entry which is preliminary data.</text>
</comment>
<dbReference type="Proteomes" id="UP000631421">
    <property type="component" value="Unassembled WGS sequence"/>
</dbReference>
<accession>A0A926URH2</accession>
<dbReference type="GO" id="GO:0016787">
    <property type="term" value="F:hydrolase activity"/>
    <property type="evidence" value="ECO:0007669"/>
    <property type="project" value="UniProtKB-KW"/>
</dbReference>
<evidence type="ECO:0000256" key="3">
    <source>
        <dbReference type="ARBA" id="ARBA00022722"/>
    </source>
</evidence>
<dbReference type="PANTHER" id="PTHR34139:SF1">
    <property type="entry name" value="RNASE MJ1380-RELATED"/>
    <property type="match status" value="1"/>
</dbReference>
<dbReference type="RefSeq" id="WP_190349288.1">
    <property type="nucleotide sequence ID" value="NZ_JACJPY010000004.1"/>
</dbReference>
<organism evidence="6 7">
    <name type="scientific">Pseudanabaena cinerea FACHB-1277</name>
    <dbReference type="NCBI Taxonomy" id="2949581"/>
    <lineage>
        <taxon>Bacteria</taxon>
        <taxon>Bacillati</taxon>
        <taxon>Cyanobacteriota</taxon>
        <taxon>Cyanophyceae</taxon>
        <taxon>Pseudanabaenales</taxon>
        <taxon>Pseudanabaenaceae</taxon>
        <taxon>Pseudanabaena</taxon>
        <taxon>Pseudanabaena cinerea</taxon>
    </lineage>
</organism>
<proteinExistence type="predicted"/>
<evidence type="ECO:0000313" key="7">
    <source>
        <dbReference type="Proteomes" id="UP000631421"/>
    </source>
</evidence>
<reference evidence="6" key="2">
    <citation type="submission" date="2020-08" db="EMBL/GenBank/DDBJ databases">
        <authorList>
            <person name="Chen M."/>
            <person name="Teng W."/>
            <person name="Zhao L."/>
            <person name="Hu C."/>
            <person name="Zhou Y."/>
            <person name="Han B."/>
            <person name="Song L."/>
            <person name="Shu W."/>
        </authorList>
    </citation>
    <scope>NUCLEOTIDE SEQUENCE</scope>
    <source>
        <strain evidence="6">FACHB-1277</strain>
    </source>
</reference>
<evidence type="ECO:0000256" key="2">
    <source>
        <dbReference type="ARBA" id="ARBA00022649"/>
    </source>
</evidence>
<name>A0A926URH2_9CYAN</name>
<keyword evidence="4" id="KW-0547">Nucleotide-binding</keyword>